<feature type="binding site" evidence="14">
    <location>
        <position position="167"/>
    </location>
    <ligand>
        <name>substrate</name>
    </ligand>
</feature>
<dbReference type="Gene3D" id="3.40.430.10">
    <property type="entry name" value="Dihydrofolate Reductase, subunit A"/>
    <property type="match status" value="1"/>
</dbReference>
<evidence type="ECO:0000256" key="10">
    <source>
        <dbReference type="ARBA" id="ARBA00023002"/>
    </source>
</evidence>
<protein>
    <recommendedName>
        <fullName evidence="12">Riboflavin biosynthesis protein RibD</fullName>
    </recommendedName>
    <domain>
        <recommendedName>
            <fullName evidence="12">Diaminohydroxyphosphoribosylaminopyrimidine deaminase</fullName>
            <shortName evidence="12">DRAP deaminase</shortName>
            <ecNumber evidence="12">3.5.4.26</ecNumber>
        </recommendedName>
        <alternativeName>
            <fullName evidence="12">Riboflavin-specific deaminase</fullName>
        </alternativeName>
    </domain>
    <domain>
        <recommendedName>
            <fullName evidence="12">5-amino-6-(5-phosphoribosylamino)uracil reductase</fullName>
            <ecNumber evidence="12">1.1.1.193</ecNumber>
        </recommendedName>
        <alternativeName>
            <fullName evidence="12">HTP reductase</fullName>
        </alternativeName>
    </domain>
</protein>
<evidence type="ECO:0000256" key="9">
    <source>
        <dbReference type="ARBA" id="ARBA00022857"/>
    </source>
</evidence>
<name>A0A918WKR2_9BACT</name>
<feature type="binding site" evidence="14">
    <location>
        <position position="181"/>
    </location>
    <ligand>
        <name>substrate</name>
    </ligand>
</feature>
<gene>
    <name evidence="18" type="primary">ribD</name>
    <name evidence="18" type="ORF">GCM10007100_21170</name>
</gene>
<dbReference type="Gene3D" id="3.40.140.10">
    <property type="entry name" value="Cytidine Deaminase, domain 2"/>
    <property type="match status" value="1"/>
</dbReference>
<comment type="pathway">
    <text evidence="2 12">Cofactor biosynthesis; riboflavin biosynthesis; 5-amino-6-(D-ribitylamino)uracil from GTP: step 2/4.</text>
</comment>
<feature type="binding site" evidence="14">
    <location>
        <position position="197"/>
    </location>
    <ligand>
        <name>NADP(+)</name>
        <dbReference type="ChEBI" id="CHEBI:58349"/>
    </ligand>
</feature>
<comment type="catalytic activity">
    <reaction evidence="12">
        <text>2,5-diamino-6-hydroxy-4-(5-phosphoribosylamino)-pyrimidine + H2O + H(+) = 5-amino-6-(5-phospho-D-ribosylamino)uracil + NH4(+)</text>
        <dbReference type="Rhea" id="RHEA:21868"/>
        <dbReference type="ChEBI" id="CHEBI:15377"/>
        <dbReference type="ChEBI" id="CHEBI:15378"/>
        <dbReference type="ChEBI" id="CHEBI:28938"/>
        <dbReference type="ChEBI" id="CHEBI:58453"/>
        <dbReference type="ChEBI" id="CHEBI:58614"/>
        <dbReference type="EC" id="3.5.4.26"/>
    </reaction>
</comment>
<evidence type="ECO:0000256" key="16">
    <source>
        <dbReference type="SAM" id="MobiDB-lite"/>
    </source>
</evidence>
<dbReference type="InterPro" id="IPR016192">
    <property type="entry name" value="APOBEC/CMP_deaminase_Zn-bd"/>
</dbReference>
<keyword evidence="9 12" id="KW-0521">NADP</keyword>
<feature type="binding site" evidence="14">
    <location>
        <position position="266"/>
    </location>
    <ligand>
        <name>substrate</name>
    </ligand>
</feature>
<evidence type="ECO:0000256" key="7">
    <source>
        <dbReference type="ARBA" id="ARBA00022723"/>
    </source>
</evidence>
<dbReference type="GO" id="GO:0009231">
    <property type="term" value="P:riboflavin biosynthetic process"/>
    <property type="evidence" value="ECO:0007669"/>
    <property type="project" value="UniProtKB-KW"/>
</dbReference>
<keyword evidence="12" id="KW-0378">Hydrolase</keyword>
<dbReference type="Proteomes" id="UP000644507">
    <property type="component" value="Unassembled WGS sequence"/>
</dbReference>
<dbReference type="SUPFAM" id="SSF53597">
    <property type="entry name" value="Dihydrofolate reductase-like"/>
    <property type="match status" value="1"/>
</dbReference>
<keyword evidence="10 12" id="KW-0560">Oxidoreductase</keyword>
<dbReference type="CDD" id="cd01284">
    <property type="entry name" value="Riboflavin_deaminase-reductase"/>
    <property type="match status" value="1"/>
</dbReference>
<evidence type="ECO:0000256" key="11">
    <source>
        <dbReference type="ARBA" id="ARBA00023268"/>
    </source>
</evidence>
<dbReference type="Pfam" id="PF00383">
    <property type="entry name" value="dCMP_cyt_deam_1"/>
    <property type="match status" value="1"/>
</dbReference>
<feature type="binding site" evidence="14">
    <location>
        <position position="151"/>
    </location>
    <ligand>
        <name>NADP(+)</name>
        <dbReference type="ChEBI" id="CHEBI:58349"/>
    </ligand>
</feature>
<reference evidence="18" key="2">
    <citation type="submission" date="2020-09" db="EMBL/GenBank/DDBJ databases">
        <authorList>
            <person name="Sun Q."/>
            <person name="Kim S."/>
        </authorList>
    </citation>
    <scope>NUCLEOTIDE SEQUENCE</scope>
    <source>
        <strain evidence="18">KCTC 12988</strain>
    </source>
</reference>
<dbReference type="InterPro" id="IPR004794">
    <property type="entry name" value="Eubact_RibD"/>
</dbReference>
<dbReference type="InterPro" id="IPR002734">
    <property type="entry name" value="RibDG_C"/>
</dbReference>
<evidence type="ECO:0000256" key="4">
    <source>
        <dbReference type="ARBA" id="ARBA00005259"/>
    </source>
</evidence>
<keyword evidence="19" id="KW-1185">Reference proteome</keyword>
<evidence type="ECO:0000256" key="1">
    <source>
        <dbReference type="ARBA" id="ARBA00002151"/>
    </source>
</evidence>
<evidence type="ECO:0000256" key="15">
    <source>
        <dbReference type="PIRSR" id="PIRSR006769-3"/>
    </source>
</evidence>
<feature type="binding site" evidence="15">
    <location>
        <position position="44"/>
    </location>
    <ligand>
        <name>Zn(2+)</name>
        <dbReference type="ChEBI" id="CHEBI:29105"/>
        <note>catalytic</note>
    </ligand>
</feature>
<organism evidence="18 19">
    <name type="scientific">Roseibacillus persicicus</name>
    <dbReference type="NCBI Taxonomy" id="454148"/>
    <lineage>
        <taxon>Bacteria</taxon>
        <taxon>Pseudomonadati</taxon>
        <taxon>Verrucomicrobiota</taxon>
        <taxon>Verrucomicrobiia</taxon>
        <taxon>Verrucomicrobiales</taxon>
        <taxon>Verrucomicrobiaceae</taxon>
        <taxon>Roseibacillus</taxon>
    </lineage>
</organism>
<evidence type="ECO:0000256" key="12">
    <source>
        <dbReference type="PIRNR" id="PIRNR006769"/>
    </source>
</evidence>
<evidence type="ECO:0000313" key="18">
    <source>
        <dbReference type="EMBL" id="GHC54510.1"/>
    </source>
</evidence>
<feature type="domain" description="CMP/dCMP-type deaminase" evidence="17">
    <location>
        <begin position="1"/>
        <end position="118"/>
    </location>
</feature>
<dbReference type="InterPro" id="IPR016193">
    <property type="entry name" value="Cytidine_deaminase-like"/>
</dbReference>
<comment type="function">
    <text evidence="1 12">Converts 2,5-diamino-6-(ribosylamino)-4(3h)-pyrimidinone 5'-phosphate into 5-amino-6-(ribosylamino)-2,4(1h,3h)-pyrimidinedione 5'-phosphate.</text>
</comment>
<comment type="similarity">
    <text evidence="5 12">In the C-terminal section; belongs to the HTP reductase family.</text>
</comment>
<evidence type="ECO:0000259" key="17">
    <source>
        <dbReference type="PROSITE" id="PS51747"/>
    </source>
</evidence>
<dbReference type="EMBL" id="BMXI01000008">
    <property type="protein sequence ID" value="GHC54510.1"/>
    <property type="molecule type" value="Genomic_DNA"/>
</dbReference>
<comment type="catalytic activity">
    <reaction evidence="12">
        <text>5-amino-6-(5-phospho-D-ribitylamino)uracil + NADP(+) = 5-amino-6-(5-phospho-D-ribosylamino)uracil + NADPH + H(+)</text>
        <dbReference type="Rhea" id="RHEA:17845"/>
        <dbReference type="ChEBI" id="CHEBI:15378"/>
        <dbReference type="ChEBI" id="CHEBI:57783"/>
        <dbReference type="ChEBI" id="CHEBI:58349"/>
        <dbReference type="ChEBI" id="CHEBI:58421"/>
        <dbReference type="ChEBI" id="CHEBI:58453"/>
        <dbReference type="EC" id="1.1.1.193"/>
    </reaction>
</comment>
<dbReference type="EC" id="3.5.4.26" evidence="12"/>
<dbReference type="PIRSF" id="PIRSF006769">
    <property type="entry name" value="RibD"/>
    <property type="match status" value="1"/>
</dbReference>
<dbReference type="SUPFAM" id="SSF53927">
    <property type="entry name" value="Cytidine deaminase-like"/>
    <property type="match status" value="1"/>
</dbReference>
<feature type="region of interest" description="Disordered" evidence="16">
    <location>
        <begin position="1"/>
        <end position="20"/>
    </location>
</feature>
<dbReference type="GO" id="GO:0008270">
    <property type="term" value="F:zinc ion binding"/>
    <property type="evidence" value="ECO:0007669"/>
    <property type="project" value="InterPro"/>
</dbReference>
<comment type="caution">
    <text evidence="18">The sequence shown here is derived from an EMBL/GenBank/DDBJ whole genome shotgun (WGS) entry which is preliminary data.</text>
</comment>
<comment type="pathway">
    <text evidence="3 12">Cofactor biosynthesis; riboflavin biosynthesis; 5-amino-6-(D-ribitylamino)uracil from GTP: step 3/4.</text>
</comment>
<accession>A0A918WKR2</accession>
<dbReference type="InterPro" id="IPR024072">
    <property type="entry name" value="DHFR-like_dom_sf"/>
</dbReference>
<evidence type="ECO:0000256" key="6">
    <source>
        <dbReference type="ARBA" id="ARBA00022619"/>
    </source>
</evidence>
<evidence type="ECO:0000256" key="14">
    <source>
        <dbReference type="PIRSR" id="PIRSR006769-2"/>
    </source>
</evidence>
<dbReference type="PROSITE" id="PS51747">
    <property type="entry name" value="CYT_DCMP_DEAMINASES_2"/>
    <property type="match status" value="1"/>
</dbReference>
<feature type="compositionally biased region" description="Basic and acidic residues" evidence="16">
    <location>
        <begin position="1"/>
        <end position="10"/>
    </location>
</feature>
<dbReference type="PANTHER" id="PTHR38011:SF7">
    <property type="entry name" value="2,5-DIAMINO-6-RIBOSYLAMINO-4(3H)-PYRIMIDINONE 5'-PHOSPHATE REDUCTASE"/>
    <property type="match status" value="1"/>
</dbReference>
<dbReference type="PROSITE" id="PS00903">
    <property type="entry name" value="CYT_DCMP_DEAMINASES_1"/>
    <property type="match status" value="1"/>
</dbReference>
<feature type="active site" description="Proton donor" evidence="13">
    <location>
        <position position="46"/>
    </location>
</feature>
<dbReference type="NCBIfam" id="TIGR00326">
    <property type="entry name" value="eubact_ribD"/>
    <property type="match status" value="1"/>
</dbReference>
<keyword evidence="11" id="KW-0511">Multifunctional enzyme</keyword>
<comment type="similarity">
    <text evidence="4 12">In the N-terminal section; belongs to the cytidine and deoxycytidylate deaminase family.</text>
</comment>
<dbReference type="GO" id="GO:0008835">
    <property type="term" value="F:diaminohydroxyphosphoribosylaminopyrimidine deaminase activity"/>
    <property type="evidence" value="ECO:0007669"/>
    <property type="project" value="UniProtKB-EC"/>
</dbReference>
<evidence type="ECO:0000256" key="13">
    <source>
        <dbReference type="PIRSR" id="PIRSR006769-1"/>
    </source>
</evidence>
<feature type="binding site" evidence="14">
    <location>
        <position position="204"/>
    </location>
    <ligand>
        <name>substrate</name>
    </ligand>
</feature>
<feature type="binding site" evidence="15">
    <location>
        <position position="81"/>
    </location>
    <ligand>
        <name>Zn(2+)</name>
        <dbReference type="ChEBI" id="CHEBI:29105"/>
        <note>catalytic</note>
    </ligand>
</feature>
<dbReference type="GO" id="GO:0008703">
    <property type="term" value="F:5-amino-6-(5-phosphoribosylamino)uracil reductase activity"/>
    <property type="evidence" value="ECO:0007669"/>
    <property type="project" value="UniProtKB-EC"/>
</dbReference>
<evidence type="ECO:0000256" key="2">
    <source>
        <dbReference type="ARBA" id="ARBA00004882"/>
    </source>
</evidence>
<dbReference type="PANTHER" id="PTHR38011">
    <property type="entry name" value="DIHYDROFOLATE REDUCTASE FAMILY PROTEIN (AFU_ORTHOLOGUE AFUA_8G06820)"/>
    <property type="match status" value="1"/>
</dbReference>
<evidence type="ECO:0000313" key="19">
    <source>
        <dbReference type="Proteomes" id="UP000644507"/>
    </source>
</evidence>
<evidence type="ECO:0000256" key="3">
    <source>
        <dbReference type="ARBA" id="ARBA00004910"/>
    </source>
</evidence>
<dbReference type="Pfam" id="PF01872">
    <property type="entry name" value="RibD_C"/>
    <property type="match status" value="1"/>
</dbReference>
<evidence type="ECO:0000256" key="8">
    <source>
        <dbReference type="ARBA" id="ARBA00022833"/>
    </source>
</evidence>
<evidence type="ECO:0000256" key="5">
    <source>
        <dbReference type="ARBA" id="ARBA00007417"/>
    </source>
</evidence>
<proteinExistence type="inferred from homology"/>
<keyword evidence="6 12" id="KW-0686">Riboflavin biosynthesis</keyword>
<dbReference type="AlphaFoldDB" id="A0A918WKR2"/>
<dbReference type="EC" id="1.1.1.193" evidence="12"/>
<comment type="cofactor">
    <cofactor evidence="12 15">
        <name>Zn(2+)</name>
        <dbReference type="ChEBI" id="CHEBI:29105"/>
    </cofactor>
    <text evidence="12 15">Binds 1 zinc ion.</text>
</comment>
<sequence length="335" mass="35464">MELALREGEKGQGQTAPNPSVGAVVVRGGEILGKGYHPGAGLPHAEVHAIANARSQGHDLAGSEIFVTLEPCSTTGRTPPCTSAILQAGIKRVVWAADDPNPAHCGAARQILEAAGIEVATSVLVDEAEYLHRGFFKVQRTGLPWVIVKTAMSLDGRITRPSGEGQWLTGSEARADVQILRGEVDAILTSGETARRDNPRLDYRGERPGKKQPVRVVATEYPLAGLPAEAHLLQPNESGATRFVSGDLREIMASLAADGLQTVLVEAGGKLVGQLLDAGLVDEWVTYLAPLVAGGDVVAVGGEGCSVLDERPRLKNVSYQQFGADIRVRGLLRRD</sequence>
<reference evidence="18" key="1">
    <citation type="journal article" date="2014" name="Int. J. Syst. Evol. Microbiol.">
        <title>Complete genome sequence of Corynebacterium casei LMG S-19264T (=DSM 44701T), isolated from a smear-ripened cheese.</title>
        <authorList>
            <consortium name="US DOE Joint Genome Institute (JGI-PGF)"/>
            <person name="Walter F."/>
            <person name="Albersmeier A."/>
            <person name="Kalinowski J."/>
            <person name="Ruckert C."/>
        </authorList>
    </citation>
    <scope>NUCLEOTIDE SEQUENCE</scope>
    <source>
        <strain evidence="18">KCTC 12988</strain>
    </source>
</reference>
<feature type="binding site" evidence="15">
    <location>
        <position position="72"/>
    </location>
    <ligand>
        <name>Zn(2+)</name>
        <dbReference type="ChEBI" id="CHEBI:29105"/>
        <note>catalytic</note>
    </ligand>
</feature>
<keyword evidence="8 12" id="KW-0862">Zinc</keyword>
<dbReference type="InterPro" id="IPR002125">
    <property type="entry name" value="CMP_dCMP_dom"/>
</dbReference>
<keyword evidence="7 12" id="KW-0479">Metal-binding</keyword>
<feature type="binding site" evidence="14">
    <location>
        <position position="201"/>
    </location>
    <ligand>
        <name>substrate</name>
    </ligand>
</feature>
<feature type="binding site" evidence="14">
    <location>
        <position position="193"/>
    </location>
    <ligand>
        <name>NADP(+)</name>
        <dbReference type="ChEBI" id="CHEBI:58349"/>
    </ligand>
</feature>
<dbReference type="InterPro" id="IPR050765">
    <property type="entry name" value="Riboflavin_Biosynth_HTPR"/>
</dbReference>